<keyword evidence="1" id="KW-1133">Transmembrane helix</keyword>
<sequence>MSVNQIVFLVLDSVVFVMFVRMMIHSRQVEVETKVGNRWAVFGLFVLLAIVGFGHNKGFFRYIQSGIVLVLGWMYMTMKSGLSPKGVVLMGSLISYEKIGQLTLSKKDSSLFFEHLRKTNALFFEPSQYEEFRAYLAKHSVSVKKMPR</sequence>
<gene>
    <name evidence="2" type="ORF">HMPREF9013_1409</name>
</gene>
<dbReference type="Proteomes" id="UP000005017">
    <property type="component" value="Unassembled WGS sequence"/>
</dbReference>
<evidence type="ECO:0000313" key="2">
    <source>
        <dbReference type="EMBL" id="EFC06464.1"/>
    </source>
</evidence>
<dbReference type="eggNOG" id="ENOG5033JIZ">
    <property type="taxonomic scope" value="Bacteria"/>
</dbReference>
<evidence type="ECO:0000313" key="3">
    <source>
        <dbReference type="Proteomes" id="UP000005017"/>
    </source>
</evidence>
<evidence type="ECO:0000256" key="1">
    <source>
        <dbReference type="SAM" id="Phobius"/>
    </source>
</evidence>
<protein>
    <recommendedName>
        <fullName evidence="4">DUF5673 domain-containing protein</fullName>
    </recommendedName>
</protein>
<reference evidence="3" key="1">
    <citation type="submission" date="2009-12" db="EMBL/GenBank/DDBJ databases">
        <title>Sequence of Clostridiales genomosp. BVAB3 str. UPII9-5.</title>
        <authorList>
            <person name="Madupu R."/>
            <person name="Durkin A.S."/>
            <person name="Torralba M."/>
            <person name="Methe B."/>
            <person name="Sutton G.G."/>
            <person name="Strausberg R.L."/>
            <person name="Nelson K.E."/>
        </authorList>
    </citation>
    <scope>NUCLEOTIDE SEQUENCE [LARGE SCALE GENOMIC DNA]</scope>
    <source>
        <strain evidence="3">W1219</strain>
    </source>
</reference>
<comment type="caution">
    <text evidence="2">The sequence shown here is derived from an EMBL/GenBank/DDBJ whole genome shotgun (WGS) entry which is preliminary data.</text>
</comment>
<feature type="transmembrane region" description="Helical" evidence="1">
    <location>
        <begin position="6"/>
        <end position="24"/>
    </location>
</feature>
<feature type="transmembrane region" description="Helical" evidence="1">
    <location>
        <begin position="59"/>
        <end position="76"/>
    </location>
</feature>
<dbReference type="EMBL" id="ADFR01000001">
    <property type="protein sequence ID" value="EFC06464.1"/>
    <property type="molecule type" value="Genomic_DNA"/>
</dbReference>
<evidence type="ECO:0008006" key="4">
    <source>
        <dbReference type="Google" id="ProtNLM"/>
    </source>
</evidence>
<keyword evidence="1" id="KW-0812">Transmembrane</keyword>
<keyword evidence="3" id="KW-1185">Reference proteome</keyword>
<dbReference type="RefSeq" id="WP_006626326.1">
    <property type="nucleotide sequence ID" value="NZ_ADFR01000001.1"/>
</dbReference>
<feature type="transmembrane region" description="Helical" evidence="1">
    <location>
        <begin position="36"/>
        <end position="53"/>
    </location>
</feature>
<accession>D2MLQ5</accession>
<dbReference type="AlphaFoldDB" id="D2MLQ5"/>
<name>D2MLQ5_9FIRM</name>
<dbReference type="STRING" id="679192.HMPREF9013_1409"/>
<organism evidence="2 3">
    <name type="scientific">Bulleidia extructa W1219</name>
    <dbReference type="NCBI Taxonomy" id="679192"/>
    <lineage>
        <taxon>Bacteria</taxon>
        <taxon>Bacillati</taxon>
        <taxon>Bacillota</taxon>
        <taxon>Erysipelotrichia</taxon>
        <taxon>Erysipelotrichales</taxon>
        <taxon>Erysipelotrichaceae</taxon>
        <taxon>Bulleidia</taxon>
    </lineage>
</organism>
<dbReference type="OrthoDB" id="1652130at2"/>
<keyword evidence="1" id="KW-0472">Membrane</keyword>
<proteinExistence type="predicted"/>